<dbReference type="Gene3D" id="3.60.20.40">
    <property type="match status" value="1"/>
</dbReference>
<organism evidence="12 13">
    <name type="scientific">Gloeobacter violaceus (strain ATCC 29082 / PCC 7421)</name>
    <dbReference type="NCBI Taxonomy" id="251221"/>
    <lineage>
        <taxon>Bacteria</taxon>
        <taxon>Bacillati</taxon>
        <taxon>Cyanobacteriota</taxon>
        <taxon>Cyanophyceae</taxon>
        <taxon>Gloeobacterales</taxon>
        <taxon>Gloeobacteraceae</taxon>
        <taxon>Gloeobacter</taxon>
    </lineage>
</organism>
<reference evidence="12 13" key="2">
    <citation type="journal article" date="2003" name="DNA Res.">
        <title>Complete genome structure of Gloeobacter violaceus PCC 7421, a cyanobacterium that lacks thylakoids (supplement).</title>
        <authorList>
            <person name="Nakamura Y."/>
            <person name="Kaneko T."/>
            <person name="Sato S."/>
            <person name="Mimuro M."/>
            <person name="Miyashita H."/>
            <person name="Tsuchiya T."/>
            <person name="Sasamoto S."/>
            <person name="Watanabe A."/>
            <person name="Kawashima K."/>
            <person name="Kishida Y."/>
            <person name="Kiyokawa C."/>
            <person name="Kohara M."/>
            <person name="Matsumoto M."/>
            <person name="Matsuno A."/>
            <person name="Nakazaki N."/>
            <person name="Shimpo S."/>
            <person name="Takeuchi C."/>
            <person name="Yamada M."/>
            <person name="Tabata S."/>
        </authorList>
    </citation>
    <scope>NUCLEOTIDE SEQUENCE [LARGE SCALE GENOMIC DNA]</scope>
    <source>
        <strain evidence="13">ATCC 29082 / PCC 7421</strain>
    </source>
</reference>
<dbReference type="NCBIfam" id="TIGR00066">
    <property type="entry name" value="g_glut_trans"/>
    <property type="match status" value="1"/>
</dbReference>
<dbReference type="InParanoid" id="Q7NCH5"/>
<dbReference type="GO" id="GO:0006751">
    <property type="term" value="P:glutathione catabolic process"/>
    <property type="evidence" value="ECO:0007669"/>
    <property type="project" value="UniProtKB-UniRule"/>
</dbReference>
<dbReference type="InterPro" id="IPR051792">
    <property type="entry name" value="GGT_bact"/>
</dbReference>
<comment type="pathway">
    <text evidence="11">Sulfur metabolism; glutathione metabolism.</text>
</comment>
<evidence type="ECO:0000256" key="10">
    <source>
        <dbReference type="PIRSR" id="PIRSR600101-2"/>
    </source>
</evidence>
<dbReference type="Proteomes" id="UP000000557">
    <property type="component" value="Chromosome"/>
</dbReference>
<dbReference type="EC" id="3.4.19.13" evidence="11"/>
<comment type="catalytic activity">
    <reaction evidence="1 11">
        <text>an S-substituted glutathione + H2O = an S-substituted L-cysteinylglycine + L-glutamate</text>
        <dbReference type="Rhea" id="RHEA:59468"/>
        <dbReference type="ChEBI" id="CHEBI:15377"/>
        <dbReference type="ChEBI" id="CHEBI:29985"/>
        <dbReference type="ChEBI" id="CHEBI:90779"/>
        <dbReference type="ChEBI" id="CHEBI:143103"/>
        <dbReference type="EC" id="3.4.19.13"/>
    </reaction>
</comment>
<feature type="binding site" evidence="10">
    <location>
        <position position="132"/>
    </location>
    <ligand>
        <name>L-glutamate</name>
        <dbReference type="ChEBI" id="CHEBI:29985"/>
    </ligand>
</feature>
<evidence type="ECO:0000256" key="5">
    <source>
        <dbReference type="ARBA" id="ARBA00022801"/>
    </source>
</evidence>
<keyword evidence="5 11" id="KW-0378">Hydrolase</keyword>
<dbReference type="GO" id="GO:0103068">
    <property type="term" value="F:leukotriene C4 gamma-glutamyl transferase activity"/>
    <property type="evidence" value="ECO:0007669"/>
    <property type="project" value="UniProtKB-EC"/>
</dbReference>
<dbReference type="PATRIC" id="fig|251221.4.peg.3031"/>
<keyword evidence="11" id="KW-0317">Glutathione biosynthesis</keyword>
<dbReference type="PRINTS" id="PR01210">
    <property type="entry name" value="GGTRANSPTASE"/>
</dbReference>
<evidence type="ECO:0000256" key="6">
    <source>
        <dbReference type="ARBA" id="ARBA00023145"/>
    </source>
</evidence>
<dbReference type="PANTHER" id="PTHR43199:SF1">
    <property type="entry name" value="GLUTATHIONE HYDROLASE PROENZYME"/>
    <property type="match status" value="1"/>
</dbReference>
<keyword evidence="7 11" id="KW-0012">Acyltransferase</keyword>
<comment type="catalytic activity">
    <reaction evidence="8 11">
        <text>an N-terminal (5-L-glutamyl)-[peptide] + an alpha-amino acid = 5-L-glutamyl amino acid + an N-terminal L-alpha-aminoacyl-[peptide]</text>
        <dbReference type="Rhea" id="RHEA:23904"/>
        <dbReference type="Rhea" id="RHEA-COMP:9780"/>
        <dbReference type="Rhea" id="RHEA-COMP:9795"/>
        <dbReference type="ChEBI" id="CHEBI:77644"/>
        <dbReference type="ChEBI" id="CHEBI:78597"/>
        <dbReference type="ChEBI" id="CHEBI:78599"/>
        <dbReference type="ChEBI" id="CHEBI:78608"/>
        <dbReference type="EC" id="2.3.2.2"/>
    </reaction>
</comment>
<comment type="PTM">
    <text evidence="11">Cleaved by autocatalysis into a large and a small subunit.</text>
</comment>
<feature type="binding site" evidence="10">
    <location>
        <begin position="436"/>
        <end position="438"/>
    </location>
    <ligand>
        <name>L-glutamate</name>
        <dbReference type="ChEBI" id="CHEBI:29985"/>
    </ligand>
</feature>
<dbReference type="FunCoup" id="Q7NCH5">
    <property type="interactions" value="167"/>
</dbReference>
<dbReference type="InterPro" id="IPR043138">
    <property type="entry name" value="GGT_lsub"/>
</dbReference>
<gene>
    <name evidence="12" type="primary">ggt</name>
</gene>
<evidence type="ECO:0000256" key="8">
    <source>
        <dbReference type="ARBA" id="ARBA00047417"/>
    </source>
</evidence>
<dbReference type="MEROPS" id="T03.001"/>
<dbReference type="EMBL" id="BA000045">
    <property type="protein sequence ID" value="BAC90945.1"/>
    <property type="molecule type" value="Genomic_DNA"/>
</dbReference>
<evidence type="ECO:0000256" key="4">
    <source>
        <dbReference type="ARBA" id="ARBA00022679"/>
    </source>
</evidence>
<dbReference type="GO" id="GO:0006750">
    <property type="term" value="P:glutathione biosynthetic process"/>
    <property type="evidence" value="ECO:0007669"/>
    <property type="project" value="UniProtKB-KW"/>
</dbReference>
<name>Q7NCH5_GLOVI</name>
<dbReference type="HOGENOM" id="CLU_014813_0_3_3"/>
<evidence type="ECO:0000256" key="7">
    <source>
        <dbReference type="ARBA" id="ARBA00023315"/>
    </source>
</evidence>
<dbReference type="STRING" id="251221.gene:10760508"/>
<feature type="binding site" evidence="10">
    <location>
        <position position="511"/>
    </location>
    <ligand>
        <name>L-glutamate</name>
        <dbReference type="ChEBI" id="CHEBI:29985"/>
    </ligand>
</feature>
<dbReference type="UniPathway" id="UPA00204"/>
<dbReference type="EC" id="2.3.2.2" evidence="11"/>
<evidence type="ECO:0000256" key="2">
    <source>
        <dbReference type="ARBA" id="ARBA00001089"/>
    </source>
</evidence>
<evidence type="ECO:0000256" key="1">
    <source>
        <dbReference type="ARBA" id="ARBA00001049"/>
    </source>
</evidence>
<dbReference type="SUPFAM" id="SSF56235">
    <property type="entry name" value="N-terminal nucleophile aminohydrolases (Ntn hydrolases)"/>
    <property type="match status" value="1"/>
</dbReference>
<keyword evidence="6 11" id="KW-0865">Zymogen</keyword>
<comment type="catalytic activity">
    <reaction evidence="2 11">
        <text>glutathione + H2O = L-cysteinylglycine + L-glutamate</text>
        <dbReference type="Rhea" id="RHEA:28807"/>
        <dbReference type="ChEBI" id="CHEBI:15377"/>
        <dbReference type="ChEBI" id="CHEBI:29985"/>
        <dbReference type="ChEBI" id="CHEBI:57925"/>
        <dbReference type="ChEBI" id="CHEBI:61694"/>
        <dbReference type="EC" id="3.4.19.13"/>
    </reaction>
</comment>
<comment type="similarity">
    <text evidence="3 11">Belongs to the gamma-glutamyltransferase family.</text>
</comment>
<dbReference type="Pfam" id="PF01019">
    <property type="entry name" value="G_glu_transpept"/>
    <property type="match status" value="1"/>
</dbReference>
<dbReference type="eggNOG" id="COG0405">
    <property type="taxonomic scope" value="Bacteria"/>
</dbReference>
<dbReference type="InterPro" id="IPR043137">
    <property type="entry name" value="GGT_ssub_C"/>
</dbReference>
<comment type="subunit">
    <text evidence="11">This enzyme consists of two polypeptide chains, which are synthesized in precursor form from a single polypeptide.</text>
</comment>
<feature type="active site" description="Nucleophile" evidence="9">
    <location>
        <position position="418"/>
    </location>
</feature>
<dbReference type="InterPro" id="IPR000101">
    <property type="entry name" value="GGT_peptidase"/>
</dbReference>
<evidence type="ECO:0000313" key="13">
    <source>
        <dbReference type="Proteomes" id="UP000000557"/>
    </source>
</evidence>
<evidence type="ECO:0000256" key="3">
    <source>
        <dbReference type="ARBA" id="ARBA00009381"/>
    </source>
</evidence>
<protein>
    <recommendedName>
        <fullName evidence="11">Glutathione hydrolase proenzyme</fullName>
        <ecNumber evidence="11">2.3.2.2</ecNumber>
        <ecNumber evidence="11">3.4.19.13</ecNumber>
    </recommendedName>
    <component>
        <recommendedName>
            <fullName evidence="11">Glutathione hydrolase large chain</fullName>
        </recommendedName>
    </component>
    <component>
        <recommendedName>
            <fullName evidence="11">Glutathione hydrolase small chain</fullName>
        </recommendedName>
    </component>
</protein>
<keyword evidence="4 11" id="KW-0808">Transferase</keyword>
<feature type="binding site" evidence="10">
    <location>
        <begin position="489"/>
        <end position="490"/>
    </location>
    <ligand>
        <name>L-glutamate</name>
        <dbReference type="ChEBI" id="CHEBI:29985"/>
    </ligand>
</feature>
<reference evidence="12 13" key="1">
    <citation type="journal article" date="2003" name="DNA Res.">
        <title>Complete genome structure of Gloeobacter violaceus PCC 7421, a cyanobacterium that lacks thylakoids.</title>
        <authorList>
            <person name="Nakamura Y."/>
            <person name="Kaneko T."/>
            <person name="Sato S."/>
            <person name="Mimuro M."/>
            <person name="Miyashita H."/>
            <person name="Tsuchiya T."/>
            <person name="Sasamoto S."/>
            <person name="Watanabe A."/>
            <person name="Kawashima K."/>
            <person name="Kishida Y."/>
            <person name="Kiyokawa C."/>
            <person name="Kohara M."/>
            <person name="Matsumoto M."/>
            <person name="Matsuno A."/>
            <person name="Nakazaki N."/>
            <person name="Shimpo S."/>
            <person name="Takeuchi C."/>
            <person name="Yamada M."/>
            <person name="Tabata S."/>
        </authorList>
    </citation>
    <scope>NUCLEOTIDE SEQUENCE [LARGE SCALE GENOMIC DNA]</scope>
    <source>
        <strain evidence="13">ATCC 29082 / PCC 7421</strain>
    </source>
</reference>
<keyword evidence="13" id="KW-1185">Reference proteome</keyword>
<sequence>MRISANTDRIEAFCQDSGSVWNRRGVHRYVTPGSEHFRDRLLNHRTLPLLAAFVIGSAAPVAALDGVVSTAHPLATEAGIEMLRKGGNAVDAAIAASLALGVVEPQSSGIGGGGFALVWLGRTAEARVLDFREAAPGQAAAAMYLDKAGKVIPRLSLDGYRAAGVPGQAAGLVKLQQAYAALPLATLAEPAIRLAREGFSLSDLVRGRIEAAAERLGRDPEASRVFLVEGKAPPAGYRLRQPDLARTLELWVNSGGDSFYRGETAAAMAAAMTERGGLVSRADLESYSPVWRTPLVGSYRGVPVVTMPPPGSGGVLLEMLNTLENFDLAAQTPLLRTHLTAQAMSRAYADRSRFYGDPAFVPVPLAALVAKSYGAAQKKTISLERATPSTQIVPGSLLSPALLAGFQSWEGPRPVENTSHLSTMDADGNTVALTQTINGGFGAAVVAPKTGILLNNEMDDFAVAPGVPNLFGLVGSKANAIAPGKRPLSSMTPTILLKNGRPWIALGSPGGAFITNAVLQTILGVLDYQLSLPEAVNAPRIHHQWQPDRLFVEKAYPVAQETLSALGYGLRAIDAMGNVQAVQYAGRFVGASDGRREGTSAIWQTPARAASPAASPRR</sequence>
<feature type="binding site" evidence="10">
    <location>
        <position position="460"/>
    </location>
    <ligand>
        <name>L-glutamate</name>
        <dbReference type="ChEBI" id="CHEBI:29985"/>
    </ligand>
</feature>
<dbReference type="GO" id="GO:0036374">
    <property type="term" value="F:glutathione hydrolase activity"/>
    <property type="evidence" value="ECO:0007669"/>
    <property type="project" value="UniProtKB-UniRule"/>
</dbReference>
<accession>Q7NCH5</accession>
<proteinExistence type="inferred from homology"/>
<dbReference type="Gene3D" id="1.10.246.130">
    <property type="match status" value="1"/>
</dbReference>
<evidence type="ECO:0000313" key="12">
    <source>
        <dbReference type="EMBL" id="BAC90945.1"/>
    </source>
</evidence>
<dbReference type="EnsemblBacteria" id="BAC90945">
    <property type="protein sequence ID" value="BAC90945"/>
    <property type="gene ID" value="BAC90945"/>
</dbReference>
<dbReference type="AlphaFoldDB" id="Q7NCH5"/>
<evidence type="ECO:0000256" key="9">
    <source>
        <dbReference type="PIRSR" id="PIRSR600101-1"/>
    </source>
</evidence>
<dbReference type="PhylomeDB" id="Q7NCH5"/>
<dbReference type="OrthoDB" id="9781342at2"/>
<dbReference type="InterPro" id="IPR029055">
    <property type="entry name" value="Ntn_hydrolases_N"/>
</dbReference>
<dbReference type="PANTHER" id="PTHR43199">
    <property type="entry name" value="GLUTATHIONE HYDROLASE"/>
    <property type="match status" value="1"/>
</dbReference>
<dbReference type="KEGG" id="gvi:gll3004"/>
<evidence type="ECO:0000256" key="11">
    <source>
        <dbReference type="RuleBase" id="RU368036"/>
    </source>
</evidence>